<proteinExistence type="predicted"/>
<name>A0A934QLU7_9PROT</name>
<evidence type="ECO:0000313" key="1">
    <source>
        <dbReference type="EMBL" id="MBK1699211.1"/>
    </source>
</evidence>
<evidence type="ECO:0000313" key="2">
    <source>
        <dbReference type="Proteomes" id="UP000778970"/>
    </source>
</evidence>
<dbReference type="Proteomes" id="UP000778970">
    <property type="component" value="Unassembled WGS sequence"/>
</dbReference>
<keyword evidence="2" id="KW-1185">Reference proteome</keyword>
<reference evidence="1" key="1">
    <citation type="submission" date="2017-08" db="EMBL/GenBank/DDBJ databases">
        <authorList>
            <person name="Imhoff J.F."/>
            <person name="Rahn T."/>
            <person name="Kuenzel S."/>
            <person name="Neulinger S.C."/>
        </authorList>
    </citation>
    <scope>NUCLEOTIDE SEQUENCE</scope>
    <source>
        <strain evidence="1">DSM 9154</strain>
    </source>
</reference>
<protein>
    <recommendedName>
        <fullName evidence="3">ParB/Sulfiredoxin domain-containing protein</fullName>
    </recommendedName>
</protein>
<evidence type="ECO:0008006" key="3">
    <source>
        <dbReference type="Google" id="ProtNLM"/>
    </source>
</evidence>
<reference evidence="1" key="2">
    <citation type="journal article" date="2020" name="Microorganisms">
        <title>Osmotic Adaptation and Compatible Solute Biosynthesis of Phototrophic Bacteria as Revealed from Genome Analyses.</title>
        <authorList>
            <person name="Imhoff J.F."/>
            <person name="Rahn T."/>
            <person name="Kunzel S."/>
            <person name="Keller A."/>
            <person name="Neulinger S.C."/>
        </authorList>
    </citation>
    <scope>NUCLEOTIDE SEQUENCE</scope>
    <source>
        <strain evidence="1">DSM 9154</strain>
    </source>
</reference>
<dbReference type="AlphaFoldDB" id="A0A934QLU7"/>
<comment type="caution">
    <text evidence="1">The sequence shown here is derived from an EMBL/GenBank/DDBJ whole genome shotgun (WGS) entry which is preliminary data.</text>
</comment>
<organism evidence="1 2">
    <name type="scientific">Rhodovibrio salinarum</name>
    <dbReference type="NCBI Taxonomy" id="1087"/>
    <lineage>
        <taxon>Bacteria</taxon>
        <taxon>Pseudomonadati</taxon>
        <taxon>Pseudomonadota</taxon>
        <taxon>Alphaproteobacteria</taxon>
        <taxon>Rhodospirillales</taxon>
        <taxon>Rhodovibrionaceae</taxon>
        <taxon>Rhodovibrio</taxon>
    </lineage>
</organism>
<dbReference type="RefSeq" id="WP_027289717.1">
    <property type="nucleotide sequence ID" value="NZ_NRRE01000035.1"/>
</dbReference>
<accession>A0A934QLU7</accession>
<sequence>MAVNDPATATAARAMGESDRAQAIHRALAEGASGQHSVPTDDGYLTLPVVSLPPDALVYRADNGRILSELVDAGHAHDTTVDDLKARSESADVQALLGGILLEKARDPDGPIYAELARYAHQTEPLLVDRTGVVVNGNRRLAAMRALRAQDPDAYAGFAQVAAAVLPENVGRDRLEYIEAALQMAPELKLPYSWINRRLKLRQHVADLDRARVAKAYRLADPSAIDTELAELALAESYLAWRGTPDRYEHVADQEQRFVQLNARLDAINAPHMAALWTRIGFAMLRAQDGLDRDIDHYFPFAKPAPQAIVQWVPRALAAEYGLTDPPEPGQVRPVNQALADTLRARIDEPADAQRTARGVMGLIDTLKGNEDTYLGPERVVHHLRMARDAIEALGVDNLPERQQRRIQAEMAALGQHTDALLDGRRTGRPMTRDRERRLPGPARWLVRRIRLVLNG</sequence>
<gene>
    <name evidence="1" type="ORF">CKO21_18350</name>
</gene>
<dbReference type="EMBL" id="NRRE01000035">
    <property type="protein sequence ID" value="MBK1699211.1"/>
    <property type="molecule type" value="Genomic_DNA"/>
</dbReference>